<reference evidence="2" key="1">
    <citation type="submission" date="2022-03" db="EMBL/GenBank/DDBJ databases">
        <authorList>
            <person name="Sayadi A."/>
        </authorList>
    </citation>
    <scope>NUCLEOTIDE SEQUENCE</scope>
</reference>
<dbReference type="Proteomes" id="UP001152888">
    <property type="component" value="Unassembled WGS sequence"/>
</dbReference>
<comment type="caution">
    <text evidence="2">The sequence shown here is derived from an EMBL/GenBank/DDBJ whole genome shotgun (WGS) entry which is preliminary data.</text>
</comment>
<gene>
    <name evidence="2" type="ORF">ACAOBT_LOCUS2208</name>
</gene>
<evidence type="ECO:0000313" key="3">
    <source>
        <dbReference type="Proteomes" id="UP001152888"/>
    </source>
</evidence>
<keyword evidence="3" id="KW-1185">Reference proteome</keyword>
<proteinExistence type="predicted"/>
<dbReference type="AlphaFoldDB" id="A0A9P0NX17"/>
<protein>
    <submittedName>
        <fullName evidence="2">Uncharacterized protein</fullName>
    </submittedName>
</protein>
<evidence type="ECO:0000256" key="1">
    <source>
        <dbReference type="SAM" id="MobiDB-lite"/>
    </source>
</evidence>
<dbReference type="EMBL" id="CAKOFQ010006672">
    <property type="protein sequence ID" value="CAH1957634.1"/>
    <property type="molecule type" value="Genomic_DNA"/>
</dbReference>
<accession>A0A9P0NX17</accession>
<sequence>MKVTVLHPHHRHLSAPDLATPQRRRRRRPTASISHPRDTEGQKSARPTVEGLEHTTAYPCLAPRTRHCSDATPRQTVLHFGFTFVPVSVATARRRYRTRAN</sequence>
<feature type="region of interest" description="Disordered" evidence="1">
    <location>
        <begin position="1"/>
        <end position="54"/>
    </location>
</feature>
<organism evidence="2 3">
    <name type="scientific">Acanthoscelides obtectus</name>
    <name type="common">Bean weevil</name>
    <name type="synonym">Bruchus obtectus</name>
    <dbReference type="NCBI Taxonomy" id="200917"/>
    <lineage>
        <taxon>Eukaryota</taxon>
        <taxon>Metazoa</taxon>
        <taxon>Ecdysozoa</taxon>
        <taxon>Arthropoda</taxon>
        <taxon>Hexapoda</taxon>
        <taxon>Insecta</taxon>
        <taxon>Pterygota</taxon>
        <taxon>Neoptera</taxon>
        <taxon>Endopterygota</taxon>
        <taxon>Coleoptera</taxon>
        <taxon>Polyphaga</taxon>
        <taxon>Cucujiformia</taxon>
        <taxon>Chrysomeloidea</taxon>
        <taxon>Chrysomelidae</taxon>
        <taxon>Bruchinae</taxon>
        <taxon>Bruchini</taxon>
        <taxon>Acanthoscelides</taxon>
    </lineage>
</organism>
<evidence type="ECO:0000313" key="2">
    <source>
        <dbReference type="EMBL" id="CAH1957634.1"/>
    </source>
</evidence>
<name>A0A9P0NX17_ACAOB</name>